<reference evidence="2 3" key="1">
    <citation type="submission" date="2019-04" db="EMBL/GenBank/DDBJ databases">
        <title>Friends and foes A comparative genomics studyof 23 Aspergillus species from section Flavi.</title>
        <authorList>
            <consortium name="DOE Joint Genome Institute"/>
            <person name="Kjaerbolling I."/>
            <person name="Vesth T."/>
            <person name="Frisvad J.C."/>
            <person name="Nybo J.L."/>
            <person name="Theobald S."/>
            <person name="Kildgaard S."/>
            <person name="Isbrandt T."/>
            <person name="Kuo A."/>
            <person name="Sato A."/>
            <person name="Lyhne E.K."/>
            <person name="Kogle M.E."/>
            <person name="Wiebenga A."/>
            <person name="Kun R.S."/>
            <person name="Lubbers R.J."/>
            <person name="Makela M.R."/>
            <person name="Barry K."/>
            <person name="Chovatia M."/>
            <person name="Clum A."/>
            <person name="Daum C."/>
            <person name="Haridas S."/>
            <person name="He G."/>
            <person name="LaButti K."/>
            <person name="Lipzen A."/>
            <person name="Mondo S."/>
            <person name="Riley R."/>
            <person name="Salamov A."/>
            <person name="Simmons B.A."/>
            <person name="Magnuson J.K."/>
            <person name="Henrissat B."/>
            <person name="Mortensen U.H."/>
            <person name="Larsen T.O."/>
            <person name="Devries R.P."/>
            <person name="Grigoriev I.V."/>
            <person name="Machida M."/>
            <person name="Baker S.E."/>
            <person name="Andersen M.R."/>
        </authorList>
    </citation>
    <scope>NUCLEOTIDE SEQUENCE [LARGE SCALE GENOMIC DNA]</scope>
    <source>
        <strain evidence="2 3">IBT 29228</strain>
    </source>
</reference>
<proteinExistence type="predicted"/>
<keyword evidence="1" id="KW-0472">Membrane</keyword>
<gene>
    <name evidence="2" type="ORF">BDV26DRAFT_262480</name>
</gene>
<protein>
    <submittedName>
        <fullName evidence="2">Uncharacterized protein</fullName>
    </submittedName>
</protein>
<keyword evidence="1" id="KW-0812">Transmembrane</keyword>
<organism evidence="2 3">
    <name type="scientific">Aspergillus bertholletiae</name>
    <dbReference type="NCBI Taxonomy" id="1226010"/>
    <lineage>
        <taxon>Eukaryota</taxon>
        <taxon>Fungi</taxon>
        <taxon>Dikarya</taxon>
        <taxon>Ascomycota</taxon>
        <taxon>Pezizomycotina</taxon>
        <taxon>Eurotiomycetes</taxon>
        <taxon>Eurotiomycetidae</taxon>
        <taxon>Eurotiales</taxon>
        <taxon>Aspergillaceae</taxon>
        <taxon>Aspergillus</taxon>
        <taxon>Aspergillus subgen. Circumdati</taxon>
    </lineage>
</organism>
<name>A0A5N7B892_9EURO</name>
<dbReference type="Proteomes" id="UP000326198">
    <property type="component" value="Unassembled WGS sequence"/>
</dbReference>
<keyword evidence="1" id="KW-1133">Transmembrane helix</keyword>
<dbReference type="AlphaFoldDB" id="A0A5N7B892"/>
<evidence type="ECO:0000313" key="3">
    <source>
        <dbReference type="Proteomes" id="UP000326198"/>
    </source>
</evidence>
<evidence type="ECO:0000313" key="2">
    <source>
        <dbReference type="EMBL" id="KAE8377972.1"/>
    </source>
</evidence>
<sequence length="110" mass="12819">MHLEVFPRGQFNVPHTVGRLHWDAQQNVLLAAAHSARDYFLTDRLSWMIHFLFSYTISTSMLGIITAATQLWILRHKEVKVLPSYRMCIQMVSIDISFTSQTKHSSQWEV</sequence>
<keyword evidence="3" id="KW-1185">Reference proteome</keyword>
<dbReference type="EMBL" id="ML736215">
    <property type="protein sequence ID" value="KAE8377972.1"/>
    <property type="molecule type" value="Genomic_DNA"/>
</dbReference>
<accession>A0A5N7B892</accession>
<feature type="transmembrane region" description="Helical" evidence="1">
    <location>
        <begin position="47"/>
        <end position="74"/>
    </location>
</feature>
<evidence type="ECO:0000256" key="1">
    <source>
        <dbReference type="SAM" id="Phobius"/>
    </source>
</evidence>